<dbReference type="EMBL" id="DVFN01000134">
    <property type="protein sequence ID" value="HIQ70491.1"/>
    <property type="molecule type" value="Genomic_DNA"/>
</dbReference>
<dbReference type="PROSITE" id="PS51257">
    <property type="entry name" value="PROKAR_LIPOPROTEIN"/>
    <property type="match status" value="1"/>
</dbReference>
<evidence type="ECO:0000313" key="4">
    <source>
        <dbReference type="Proteomes" id="UP000886874"/>
    </source>
</evidence>
<dbReference type="SMART" id="SM01325">
    <property type="entry name" value="DUF3160"/>
    <property type="match status" value="1"/>
</dbReference>
<feature type="region of interest" description="Disordered" evidence="1">
    <location>
        <begin position="32"/>
        <end position="59"/>
    </location>
</feature>
<feature type="chain" id="PRO_5038679577" evidence="2">
    <location>
        <begin position="29"/>
        <end position="735"/>
    </location>
</feature>
<keyword evidence="2" id="KW-0732">Signal</keyword>
<gene>
    <name evidence="3" type="ORF">IAA67_09200</name>
</gene>
<reference evidence="3" key="2">
    <citation type="journal article" date="2021" name="PeerJ">
        <title>Extensive microbial diversity within the chicken gut microbiome revealed by metagenomics and culture.</title>
        <authorList>
            <person name="Gilroy R."/>
            <person name="Ravi A."/>
            <person name="Getino M."/>
            <person name="Pursley I."/>
            <person name="Horton D.L."/>
            <person name="Alikhan N.F."/>
            <person name="Baker D."/>
            <person name="Gharbi K."/>
            <person name="Hall N."/>
            <person name="Watson M."/>
            <person name="Adriaenssens E.M."/>
            <person name="Foster-Nyarko E."/>
            <person name="Jarju S."/>
            <person name="Secka A."/>
            <person name="Antonio M."/>
            <person name="Oren A."/>
            <person name="Chaudhuri R.R."/>
            <person name="La Ragione R."/>
            <person name="Hildebrand F."/>
            <person name="Pallen M.J."/>
        </authorList>
    </citation>
    <scope>NUCLEOTIDE SEQUENCE</scope>
    <source>
        <strain evidence="3">ChiSjej2B20-13462</strain>
    </source>
</reference>
<dbReference type="InterPro" id="IPR022601">
    <property type="entry name" value="DUF3160"/>
</dbReference>
<reference evidence="3" key="1">
    <citation type="submission" date="2020-10" db="EMBL/GenBank/DDBJ databases">
        <authorList>
            <person name="Gilroy R."/>
        </authorList>
    </citation>
    <scope>NUCLEOTIDE SEQUENCE</scope>
    <source>
        <strain evidence="3">ChiSjej2B20-13462</strain>
    </source>
</reference>
<organism evidence="3 4">
    <name type="scientific">Candidatus Avoscillospira stercorigallinarum</name>
    <dbReference type="NCBI Taxonomy" id="2840708"/>
    <lineage>
        <taxon>Bacteria</taxon>
        <taxon>Bacillati</taxon>
        <taxon>Bacillota</taxon>
        <taxon>Clostridia</taxon>
        <taxon>Eubacteriales</taxon>
        <taxon>Oscillospiraceae</taxon>
        <taxon>Oscillospiraceae incertae sedis</taxon>
        <taxon>Candidatus Avoscillospira</taxon>
    </lineage>
</organism>
<sequence length="735" mass="82022">MFRSHRFSGRLLALLLALLLLWTAAACTARPAQTPAVTPDPPETPDAPQASDPPDGLPAAEPLARKQLLHLEDAAEPVTASVAPYETAADLSNIVNLDQFYLSDAAAALLAENQFAVTDRQASEFFEIYEDNRYFQTPNFVTVDSMMHTYHLYFSLLLNRTEKTYLSDRLLALSRSMLEKTQAQYDALTGTEWEEAARINLAFFAVGTRLQDPSAALPEAAADLAQRELDLVYAAAINEVSALTQDYVDYTQFQPRGYYEGDAVLEAYFRAMMWYGQLNFFQKTDVLNRSALLMVLAMAQDLEAWETIYTVTSCFAGTSDDLGYYEYAPAIEAAYGSLPQAADLPEDEAAYETYVGLIEAMDPPAINSVPVWQWNTADIPEYTKGFRFMGQRFTIDAAILQQLVYRNVTENPAGEQRLLPDVLDVPAALGSDLALELVTQQGAAEFPGYSENMEQLRTVLSEAPASAWSSSLYSGWLYTLLPVLEPKGEGYPSFMTSEAWTTKNLETFAGSYTELKHDTVLYAKQVMAEMGGGPMEEIDDRGYVEPEVEVYRRFAQLAGQTAEALSDLGLLTDADRENLDRLAQLAGMLQTISEKELRSETLTGEEYELIRGYGGTLEHFWIEAVKDKSQSPYLASQEIPASLVTDIATDPNGWVLQVANGRPKEILVVVPIDGTLRLASGVVYDFYQFVQPKSDRLTDTAWRQMIGEWVTEDGSYNWNAQVEKPWWTESYRCQK</sequence>
<name>A0A9D1CP56_9FIRM</name>
<accession>A0A9D1CP56</accession>
<proteinExistence type="predicted"/>
<dbReference type="Pfam" id="PF11369">
    <property type="entry name" value="DUF3160"/>
    <property type="match status" value="1"/>
</dbReference>
<comment type="caution">
    <text evidence="3">The sequence shown here is derived from an EMBL/GenBank/DDBJ whole genome shotgun (WGS) entry which is preliminary data.</text>
</comment>
<protein>
    <submittedName>
        <fullName evidence="3">DUF3160 domain-containing protein</fullName>
    </submittedName>
</protein>
<evidence type="ECO:0000313" key="3">
    <source>
        <dbReference type="EMBL" id="HIQ70491.1"/>
    </source>
</evidence>
<dbReference type="AlphaFoldDB" id="A0A9D1CP56"/>
<evidence type="ECO:0000256" key="2">
    <source>
        <dbReference type="SAM" id="SignalP"/>
    </source>
</evidence>
<feature type="signal peptide" evidence="2">
    <location>
        <begin position="1"/>
        <end position="28"/>
    </location>
</feature>
<evidence type="ECO:0000256" key="1">
    <source>
        <dbReference type="SAM" id="MobiDB-lite"/>
    </source>
</evidence>
<dbReference type="Proteomes" id="UP000886874">
    <property type="component" value="Unassembled WGS sequence"/>
</dbReference>